<dbReference type="Proteomes" id="UP001470230">
    <property type="component" value="Unassembled WGS sequence"/>
</dbReference>
<dbReference type="InterPro" id="IPR038765">
    <property type="entry name" value="Papain-like_cys_pep_sf"/>
</dbReference>
<keyword evidence="3" id="KW-1185">Reference proteome</keyword>
<dbReference type="SUPFAM" id="SSF54001">
    <property type="entry name" value="Cysteine proteinases"/>
    <property type="match status" value="1"/>
</dbReference>
<dbReference type="Pfam" id="PF00443">
    <property type="entry name" value="UCH"/>
    <property type="match status" value="1"/>
</dbReference>
<proteinExistence type="predicted"/>
<name>A0ABR2H2M1_9EUKA</name>
<dbReference type="EMBL" id="JAPFFF010000048">
    <property type="protein sequence ID" value="KAK8840151.1"/>
    <property type="molecule type" value="Genomic_DNA"/>
</dbReference>
<evidence type="ECO:0000259" key="1">
    <source>
        <dbReference type="Pfam" id="PF00443"/>
    </source>
</evidence>
<reference evidence="2 3" key="1">
    <citation type="submission" date="2024-04" db="EMBL/GenBank/DDBJ databases">
        <title>Tritrichomonas musculus Genome.</title>
        <authorList>
            <person name="Alves-Ferreira E."/>
            <person name="Grigg M."/>
            <person name="Lorenzi H."/>
            <person name="Galac M."/>
        </authorList>
    </citation>
    <scope>NUCLEOTIDE SEQUENCE [LARGE SCALE GENOMIC DNA]</scope>
    <source>
        <strain evidence="2 3">EAF2021</strain>
    </source>
</reference>
<comment type="caution">
    <text evidence="2">The sequence shown here is derived from an EMBL/GenBank/DDBJ whole genome shotgun (WGS) entry which is preliminary data.</text>
</comment>
<evidence type="ECO:0000313" key="2">
    <source>
        <dbReference type="EMBL" id="KAK8840151.1"/>
    </source>
</evidence>
<accession>A0ABR2H2M1</accession>
<sequence length="260" mass="30384">METNNNVPEMPSIPPKLAFKFNHCYCNALMQCIFNINEIWNEIQLLNKNDVFKIIANIFREAEKNYFGLKIYKQYEHFEPYKRITFNDLNHKEHDSFEFLMEIITHYQKPIPLLKTNNLVDPLISTSISISPTIRTETNQKIKDFQEGLNIRIKSSPKDFLSCPDVLCLRIERVDGNKLDTTPIEINKTIKFEIEDDDEIVLSETYSLDSIIINRCNCTLTLHSVSVVIKMTKYIIVTMLRYLKDCQNPVQISVLLQNPS</sequence>
<evidence type="ECO:0000313" key="3">
    <source>
        <dbReference type="Proteomes" id="UP001470230"/>
    </source>
</evidence>
<gene>
    <name evidence="2" type="ORF">M9Y10_031090</name>
</gene>
<dbReference type="InterPro" id="IPR001394">
    <property type="entry name" value="Peptidase_C19_UCH"/>
</dbReference>
<organism evidence="2 3">
    <name type="scientific">Tritrichomonas musculus</name>
    <dbReference type="NCBI Taxonomy" id="1915356"/>
    <lineage>
        <taxon>Eukaryota</taxon>
        <taxon>Metamonada</taxon>
        <taxon>Parabasalia</taxon>
        <taxon>Tritrichomonadida</taxon>
        <taxon>Tritrichomonadidae</taxon>
        <taxon>Tritrichomonas</taxon>
    </lineage>
</organism>
<protein>
    <recommendedName>
        <fullName evidence="1">Peptidase C19 ubiquitin carboxyl-terminal hydrolase domain-containing protein</fullName>
    </recommendedName>
</protein>
<dbReference type="Gene3D" id="3.90.70.10">
    <property type="entry name" value="Cysteine proteinases"/>
    <property type="match status" value="1"/>
</dbReference>
<feature type="domain" description="Peptidase C19 ubiquitin carboxyl-terminal hydrolase" evidence="1">
    <location>
        <begin position="22"/>
        <end position="210"/>
    </location>
</feature>